<evidence type="ECO:0000313" key="1">
    <source>
        <dbReference type="EMBL" id="CAE8633559.1"/>
    </source>
</evidence>
<comment type="caution">
    <text evidence="1">The sequence shown here is derived from an EMBL/GenBank/DDBJ whole genome shotgun (WGS) entry which is preliminary data.</text>
</comment>
<proteinExistence type="predicted"/>
<name>A0A813H6S4_POLGL</name>
<gene>
    <name evidence="1" type="ORF">PGLA1383_LOCUS49425</name>
</gene>
<dbReference type="Proteomes" id="UP000654075">
    <property type="component" value="Unassembled WGS sequence"/>
</dbReference>
<dbReference type="EMBL" id="CAJNNV010030806">
    <property type="protein sequence ID" value="CAE8633559.1"/>
    <property type="molecule type" value="Genomic_DNA"/>
</dbReference>
<keyword evidence="2" id="KW-1185">Reference proteome</keyword>
<evidence type="ECO:0000313" key="2">
    <source>
        <dbReference type="Proteomes" id="UP000654075"/>
    </source>
</evidence>
<reference evidence="1" key="1">
    <citation type="submission" date="2021-02" db="EMBL/GenBank/DDBJ databases">
        <authorList>
            <person name="Dougan E. K."/>
            <person name="Rhodes N."/>
            <person name="Thang M."/>
            <person name="Chan C."/>
        </authorList>
    </citation>
    <scope>NUCLEOTIDE SEQUENCE</scope>
</reference>
<protein>
    <submittedName>
        <fullName evidence="1">Uncharacterized protein</fullName>
    </submittedName>
</protein>
<sequence>MSPVLSLRTTTSRKFERFWSNTRTSSLKMHAGFMRLTIRRDRDQKQHAADSQRSVVLPDVACFVTARDHVKKVREILEQCPDILLEDASRLFFRQLCSIDDRMPMHRNTRRPRAGEAGKADGWCCCCCCRCRCCRCCCCGCCC</sequence>
<accession>A0A813H6S4</accession>
<dbReference type="AlphaFoldDB" id="A0A813H6S4"/>
<organism evidence="1 2">
    <name type="scientific">Polarella glacialis</name>
    <name type="common">Dinoflagellate</name>
    <dbReference type="NCBI Taxonomy" id="89957"/>
    <lineage>
        <taxon>Eukaryota</taxon>
        <taxon>Sar</taxon>
        <taxon>Alveolata</taxon>
        <taxon>Dinophyceae</taxon>
        <taxon>Suessiales</taxon>
        <taxon>Suessiaceae</taxon>
        <taxon>Polarella</taxon>
    </lineage>
</organism>